<dbReference type="EMBL" id="STGT01000001">
    <property type="protein sequence ID" value="THV17415.1"/>
    <property type="molecule type" value="Genomic_DNA"/>
</dbReference>
<gene>
    <name evidence="1" type="ORF">E9677_05385</name>
</gene>
<accession>A0ABY2R0N0</accession>
<dbReference type="Proteomes" id="UP000309667">
    <property type="component" value="Unassembled WGS sequence"/>
</dbReference>
<sequence>MLTIKRLSLADARILIEGARKKAEDIGVPMCIAVTDESGQLIAFERMDGGKITSTIIAQDKAYTAAGAKRTTESYGIASQPGSAAYGINTAIGGRLTIVGGGLPVIVDGDVVGGIGLSSGTPAQDTECAQAGIEHFLRSVATDPA</sequence>
<dbReference type="PANTHER" id="PTHR34309:SF1">
    <property type="entry name" value="PROTEIN GLCG"/>
    <property type="match status" value="1"/>
</dbReference>
<dbReference type="Pfam" id="PF03928">
    <property type="entry name" value="HbpS-like"/>
    <property type="match status" value="1"/>
</dbReference>
<dbReference type="Gene3D" id="3.30.450.150">
    <property type="entry name" value="Haem-degrading domain"/>
    <property type="match status" value="1"/>
</dbReference>
<reference evidence="1 2" key="1">
    <citation type="submission" date="2019-04" db="EMBL/GenBank/DDBJ databases">
        <title>Genome sequence of strain 7209-2.</title>
        <authorList>
            <person name="Gao J."/>
            <person name="Sun J."/>
        </authorList>
    </citation>
    <scope>NUCLEOTIDE SEQUENCE [LARGE SCALE GENOMIC DNA]</scope>
    <source>
        <strain evidence="1 2">7209-2</strain>
    </source>
</reference>
<proteinExistence type="predicted"/>
<organism evidence="1 2">
    <name type="scientific">Rhizobium rhizophilum</name>
    <dbReference type="NCBI Taxonomy" id="1850373"/>
    <lineage>
        <taxon>Bacteria</taxon>
        <taxon>Pseudomonadati</taxon>
        <taxon>Pseudomonadota</taxon>
        <taxon>Alphaproteobacteria</taxon>
        <taxon>Hyphomicrobiales</taxon>
        <taxon>Rhizobiaceae</taxon>
        <taxon>Rhizobium/Agrobacterium group</taxon>
        <taxon>Rhizobium</taxon>
    </lineage>
</organism>
<dbReference type="PANTHER" id="PTHR34309">
    <property type="entry name" value="SLR1406 PROTEIN"/>
    <property type="match status" value="1"/>
</dbReference>
<evidence type="ECO:0000313" key="2">
    <source>
        <dbReference type="Proteomes" id="UP000309667"/>
    </source>
</evidence>
<protein>
    <submittedName>
        <fullName evidence="1">Heme-binding protein</fullName>
    </submittedName>
</protein>
<dbReference type="InterPro" id="IPR005624">
    <property type="entry name" value="PduO/GlcC-like"/>
</dbReference>
<keyword evidence="2" id="KW-1185">Reference proteome</keyword>
<dbReference type="RefSeq" id="WP_136557018.1">
    <property type="nucleotide sequence ID" value="NZ_STGT01000001.1"/>
</dbReference>
<name>A0ABY2R0N0_9HYPH</name>
<dbReference type="InterPro" id="IPR038084">
    <property type="entry name" value="PduO/GlcC-like_sf"/>
</dbReference>
<dbReference type="InterPro" id="IPR052517">
    <property type="entry name" value="GlcG_carb_metab_protein"/>
</dbReference>
<comment type="caution">
    <text evidence="1">The sequence shown here is derived from an EMBL/GenBank/DDBJ whole genome shotgun (WGS) entry which is preliminary data.</text>
</comment>
<dbReference type="SUPFAM" id="SSF143744">
    <property type="entry name" value="GlcG-like"/>
    <property type="match status" value="1"/>
</dbReference>
<evidence type="ECO:0000313" key="1">
    <source>
        <dbReference type="EMBL" id="THV17415.1"/>
    </source>
</evidence>